<protein>
    <recommendedName>
        <fullName evidence="4">S-adenosyl-L-methionine-dependent methyltransferase</fullName>
    </recommendedName>
</protein>
<dbReference type="SUPFAM" id="SSF53335">
    <property type="entry name" value="S-adenosyl-L-methionine-dependent methyltransferases"/>
    <property type="match status" value="1"/>
</dbReference>
<dbReference type="InterPro" id="IPR050320">
    <property type="entry name" value="N5-glutamine_MTase"/>
</dbReference>
<accession>A0A066WBX1</accession>
<keyword evidence="3" id="KW-1185">Reference proteome</keyword>
<evidence type="ECO:0000313" key="3">
    <source>
        <dbReference type="Proteomes" id="UP000027361"/>
    </source>
</evidence>
<organism evidence="2 3">
    <name type="scientific">Tilletiaria anomala (strain ATCC 24038 / CBS 436.72 / UBC 951)</name>
    <dbReference type="NCBI Taxonomy" id="1037660"/>
    <lineage>
        <taxon>Eukaryota</taxon>
        <taxon>Fungi</taxon>
        <taxon>Dikarya</taxon>
        <taxon>Basidiomycota</taxon>
        <taxon>Ustilaginomycotina</taxon>
        <taxon>Exobasidiomycetes</taxon>
        <taxon>Georgefischeriales</taxon>
        <taxon>Tilletiariaceae</taxon>
        <taxon>Tilletiaria</taxon>
    </lineage>
</organism>
<name>A0A066WBX1_TILAU</name>
<dbReference type="OMA" id="ANEPIAY"/>
<dbReference type="PANTHER" id="PTHR18895:SF74">
    <property type="entry name" value="MTRF1L RELEASE FACTOR GLUTAMINE METHYLTRANSFERASE"/>
    <property type="match status" value="1"/>
</dbReference>
<dbReference type="OrthoDB" id="269872at2759"/>
<dbReference type="GO" id="GO:0003676">
    <property type="term" value="F:nucleic acid binding"/>
    <property type="evidence" value="ECO:0007669"/>
    <property type="project" value="InterPro"/>
</dbReference>
<dbReference type="GO" id="GO:0008168">
    <property type="term" value="F:methyltransferase activity"/>
    <property type="evidence" value="ECO:0007669"/>
    <property type="project" value="InterPro"/>
</dbReference>
<dbReference type="PANTHER" id="PTHR18895">
    <property type="entry name" value="HEMK METHYLTRANSFERASE"/>
    <property type="match status" value="1"/>
</dbReference>
<dbReference type="GO" id="GO:0005739">
    <property type="term" value="C:mitochondrion"/>
    <property type="evidence" value="ECO:0007669"/>
    <property type="project" value="TreeGrafter"/>
</dbReference>
<dbReference type="GeneID" id="25263995"/>
<dbReference type="InParanoid" id="A0A066WBX1"/>
<sequence>MNPIRQRLSVSKTFFNQDRPFLRAVERRLARLQPTGPAAAATLDSDLGSGEPASHGRDFRPGWDECRWLLQEIKRRRGNDQIHERLRRGKATPLDRSERRSLLSMMLRITRANEPIAYVLQNMPFGSLDLAVRPPTLIPRPETEDWACALSKQLIAALGRSSVAREEPFRILDLCCGSGCIGLLLLHDLHIAGIKNVAVTLADLKESALDLTMENAQRIAAAAGTPDLAQTVTVTQIDLFSDGNIRDLLGGAPGNQQQSQLDGARFDLLVCNPPYIPPNDWPGLDSSVKEWEDPDALIGVPRHARLEDSNTAGSDGEQGLVFYRRLAELAPRLLRPGFHVVESTSVVDSRDSDTKSAVLPQIVLEVGQGQASAVQEMLAGMNSAIWKDAWGVDRVVAASFRQ</sequence>
<dbReference type="RefSeq" id="XP_013244768.1">
    <property type="nucleotide sequence ID" value="XM_013389314.1"/>
</dbReference>
<proteinExistence type="predicted"/>
<dbReference type="InterPro" id="IPR002052">
    <property type="entry name" value="DNA_methylase_N6_adenine_CS"/>
</dbReference>
<evidence type="ECO:0000256" key="1">
    <source>
        <dbReference type="SAM" id="MobiDB-lite"/>
    </source>
</evidence>
<evidence type="ECO:0000313" key="2">
    <source>
        <dbReference type="EMBL" id="KDN51432.1"/>
    </source>
</evidence>
<dbReference type="AlphaFoldDB" id="A0A066WBX1"/>
<comment type="caution">
    <text evidence="2">The sequence shown here is derived from an EMBL/GenBank/DDBJ whole genome shotgun (WGS) entry which is preliminary data.</text>
</comment>
<dbReference type="Proteomes" id="UP000027361">
    <property type="component" value="Unassembled WGS sequence"/>
</dbReference>
<dbReference type="PROSITE" id="PS00092">
    <property type="entry name" value="N6_MTASE"/>
    <property type="match status" value="1"/>
</dbReference>
<dbReference type="EMBL" id="JMSN01000016">
    <property type="protein sequence ID" value="KDN51432.1"/>
    <property type="molecule type" value="Genomic_DNA"/>
</dbReference>
<dbReference type="GO" id="GO:0032259">
    <property type="term" value="P:methylation"/>
    <property type="evidence" value="ECO:0007669"/>
    <property type="project" value="InterPro"/>
</dbReference>
<dbReference type="Gene3D" id="3.40.50.150">
    <property type="entry name" value="Vaccinia Virus protein VP39"/>
    <property type="match status" value="1"/>
</dbReference>
<reference evidence="2 3" key="1">
    <citation type="submission" date="2014-05" db="EMBL/GenBank/DDBJ databases">
        <title>Draft genome sequence of a rare smut relative, Tilletiaria anomala UBC 951.</title>
        <authorList>
            <consortium name="DOE Joint Genome Institute"/>
            <person name="Toome M."/>
            <person name="Kuo A."/>
            <person name="Henrissat B."/>
            <person name="Lipzen A."/>
            <person name="Tritt A."/>
            <person name="Yoshinaga Y."/>
            <person name="Zane M."/>
            <person name="Barry K."/>
            <person name="Grigoriev I.V."/>
            <person name="Spatafora J.W."/>
            <person name="Aimea M.C."/>
        </authorList>
    </citation>
    <scope>NUCLEOTIDE SEQUENCE [LARGE SCALE GENOMIC DNA]</scope>
    <source>
        <strain evidence="2 3">UBC 951</strain>
    </source>
</reference>
<dbReference type="STRING" id="1037660.A0A066WBX1"/>
<feature type="region of interest" description="Disordered" evidence="1">
    <location>
        <begin position="36"/>
        <end position="58"/>
    </location>
</feature>
<gene>
    <name evidence="2" type="ORF">K437DRAFT_254845</name>
</gene>
<dbReference type="HOGENOM" id="CLU_018398_0_2_1"/>
<evidence type="ECO:0008006" key="4">
    <source>
        <dbReference type="Google" id="ProtNLM"/>
    </source>
</evidence>
<dbReference type="InterPro" id="IPR029063">
    <property type="entry name" value="SAM-dependent_MTases_sf"/>
</dbReference>